<dbReference type="Proteomes" id="UP000050420">
    <property type="component" value="Unassembled WGS sequence"/>
</dbReference>
<proteinExistence type="predicted"/>
<dbReference type="Pfam" id="PF00294">
    <property type="entry name" value="PfkB"/>
    <property type="match status" value="1"/>
</dbReference>
<dbReference type="AlphaFoldDB" id="A0A0N8S6S8"/>
<organism evidence="2 3">
    <name type="scientific">Pseudomonas amygdali pv. mori</name>
    <dbReference type="NCBI Taxonomy" id="34065"/>
    <lineage>
        <taxon>Bacteria</taxon>
        <taxon>Pseudomonadati</taxon>
        <taxon>Pseudomonadota</taxon>
        <taxon>Gammaproteobacteria</taxon>
        <taxon>Pseudomonadales</taxon>
        <taxon>Pseudomonadaceae</taxon>
        <taxon>Pseudomonas</taxon>
        <taxon>Pseudomonas amygdali</taxon>
    </lineage>
</organism>
<accession>A0A0N8S6S8</accession>
<dbReference type="SUPFAM" id="SSF53613">
    <property type="entry name" value="Ribokinase-like"/>
    <property type="match status" value="1"/>
</dbReference>
<gene>
    <name evidence="2" type="ORF">ALO63_04095</name>
</gene>
<dbReference type="InterPro" id="IPR011611">
    <property type="entry name" value="PfkB_dom"/>
</dbReference>
<evidence type="ECO:0000259" key="1">
    <source>
        <dbReference type="Pfam" id="PF00294"/>
    </source>
</evidence>
<protein>
    <submittedName>
        <fullName evidence="2">Putative fructokinase</fullName>
    </submittedName>
</protein>
<keyword evidence="2" id="KW-0418">Kinase</keyword>
<comment type="caution">
    <text evidence="2">The sequence shown here is derived from an EMBL/GenBank/DDBJ whole genome shotgun (WGS) entry which is preliminary data.</text>
</comment>
<sequence>MSSYDPNWRNLMDSRYREVTFPAMVSLADIIKLSDEDERQIYPGLNEEQLLEELRGMNAAAQILFTRGAQGMVLFADNAKVEQAATASQVADTVGAGDASMAGWLASQFLGIQQPKHVCSFRQPARRCLAGTLGHTRLVVKR</sequence>
<name>A0A0N8S6S8_PSEA0</name>
<feature type="domain" description="Carbohydrate kinase PfkB" evidence="1">
    <location>
        <begin position="5"/>
        <end position="106"/>
    </location>
</feature>
<reference evidence="2 3" key="1">
    <citation type="submission" date="2015-09" db="EMBL/GenBank/DDBJ databases">
        <title>Genome announcement of multiple Pseudomonas syringae strains.</title>
        <authorList>
            <person name="Thakur S."/>
            <person name="Wang P.W."/>
            <person name="Gong Y."/>
            <person name="Weir B.S."/>
            <person name="Guttman D.S."/>
        </authorList>
    </citation>
    <scope>NUCLEOTIDE SEQUENCE [LARGE SCALE GENOMIC DNA]</scope>
    <source>
        <strain evidence="2 3">ICMP4331</strain>
    </source>
</reference>
<dbReference type="GO" id="GO:0016301">
    <property type="term" value="F:kinase activity"/>
    <property type="evidence" value="ECO:0007669"/>
    <property type="project" value="UniProtKB-KW"/>
</dbReference>
<dbReference type="EMBL" id="LJQU01000206">
    <property type="protein sequence ID" value="KPX96831.1"/>
    <property type="molecule type" value="Genomic_DNA"/>
</dbReference>
<dbReference type="Gene3D" id="3.40.1190.20">
    <property type="match status" value="1"/>
</dbReference>
<keyword evidence="2" id="KW-0808">Transferase</keyword>
<dbReference type="InterPro" id="IPR029056">
    <property type="entry name" value="Ribokinase-like"/>
</dbReference>
<evidence type="ECO:0000313" key="3">
    <source>
        <dbReference type="Proteomes" id="UP000050420"/>
    </source>
</evidence>
<dbReference type="PATRIC" id="fig|34065.5.peg.5975"/>
<evidence type="ECO:0000313" key="2">
    <source>
        <dbReference type="EMBL" id="KPX96831.1"/>
    </source>
</evidence>